<comment type="caution">
    <text evidence="2">The sequence shown here is derived from an EMBL/GenBank/DDBJ whole genome shotgun (WGS) entry which is preliminary data.</text>
</comment>
<feature type="transmembrane region" description="Helical" evidence="1">
    <location>
        <begin position="98"/>
        <end position="117"/>
    </location>
</feature>
<gene>
    <name evidence="2" type="ORF">D1627_16510</name>
</gene>
<name>A0A399RQ98_9BACT</name>
<protein>
    <submittedName>
        <fullName evidence="2">Uncharacterized protein</fullName>
    </submittedName>
</protein>
<keyword evidence="1" id="KW-0812">Transmembrane</keyword>
<evidence type="ECO:0000256" key="1">
    <source>
        <dbReference type="SAM" id="Phobius"/>
    </source>
</evidence>
<feature type="transmembrane region" description="Helical" evidence="1">
    <location>
        <begin position="129"/>
        <end position="147"/>
    </location>
</feature>
<evidence type="ECO:0000313" key="3">
    <source>
        <dbReference type="Proteomes" id="UP000266005"/>
    </source>
</evidence>
<accession>A0A399RQ98</accession>
<keyword evidence="1" id="KW-1133">Transmembrane helix</keyword>
<reference evidence="3" key="1">
    <citation type="submission" date="2018-08" db="EMBL/GenBank/DDBJ databases">
        <title>Mucilaginibacter sp. MYSH2.</title>
        <authorList>
            <person name="Seo T."/>
        </authorList>
    </citation>
    <scope>NUCLEOTIDE SEQUENCE [LARGE SCALE GENOMIC DNA]</scope>
    <source>
        <strain evidence="3">KIRAN</strain>
    </source>
</reference>
<feature type="transmembrane region" description="Helical" evidence="1">
    <location>
        <begin position="12"/>
        <end position="31"/>
    </location>
</feature>
<keyword evidence="3" id="KW-1185">Reference proteome</keyword>
<keyword evidence="1" id="KW-0472">Membrane</keyword>
<dbReference type="EMBL" id="QWGE01000006">
    <property type="protein sequence ID" value="RIJ33980.1"/>
    <property type="molecule type" value="Genomic_DNA"/>
</dbReference>
<dbReference type="AlphaFoldDB" id="A0A399RQ98"/>
<feature type="transmembrane region" description="Helical" evidence="1">
    <location>
        <begin position="191"/>
        <end position="214"/>
    </location>
</feature>
<organism evidence="2 3">
    <name type="scientific">Pontibacter oryzae</name>
    <dbReference type="NCBI Taxonomy" id="2304593"/>
    <lineage>
        <taxon>Bacteria</taxon>
        <taxon>Pseudomonadati</taxon>
        <taxon>Bacteroidota</taxon>
        <taxon>Cytophagia</taxon>
        <taxon>Cytophagales</taxon>
        <taxon>Hymenobacteraceae</taxon>
        <taxon>Pontibacter</taxon>
    </lineage>
</organism>
<proteinExistence type="predicted"/>
<feature type="transmembrane region" description="Helical" evidence="1">
    <location>
        <begin position="159"/>
        <end position="179"/>
    </location>
</feature>
<feature type="transmembrane region" description="Helical" evidence="1">
    <location>
        <begin position="43"/>
        <end position="63"/>
    </location>
</feature>
<sequence>MEFYLRQVYPWLIEISSFSFVVPLSIGIFIINKSSSLLYKLLLLYVVVIALVEMISQLTVYLGTGNNHWINHVYTPLESLIIGSIYYCYTRSKLYRRAICAALLVVLGVSIYSMVWGESLTQMNSFPHTISAVVLVTMALIYFYQAAHDLKHTYLDTDPMFVLSCGIIIYQAGTAMAYSLFNEALAASYDTARICISVILVLNILFRVILAMALNRTAAT</sequence>
<dbReference type="Proteomes" id="UP000266005">
    <property type="component" value="Unassembled WGS sequence"/>
</dbReference>
<evidence type="ECO:0000313" key="2">
    <source>
        <dbReference type="EMBL" id="RIJ33980.1"/>
    </source>
</evidence>